<reference evidence="2" key="1">
    <citation type="submission" date="2020-12" db="EMBL/GenBank/DDBJ databases">
        <title>Antrihabitans popcorni sp. nov. and Antrihabitans auranticaus sp. nov., isolated from a larva cave.</title>
        <authorList>
            <person name="Lee S.D."/>
            <person name="Kim I.S."/>
        </authorList>
    </citation>
    <scope>NUCLEOTIDE SEQUENCE</scope>
    <source>
        <strain evidence="2">YC3-6</strain>
    </source>
</reference>
<accession>A0A934NVC0</accession>
<evidence type="ECO:0000259" key="1">
    <source>
        <dbReference type="Pfam" id="PF12697"/>
    </source>
</evidence>
<evidence type="ECO:0000313" key="3">
    <source>
        <dbReference type="Proteomes" id="UP000655868"/>
    </source>
</evidence>
<dbReference type="InterPro" id="IPR050228">
    <property type="entry name" value="Carboxylesterase_BioH"/>
</dbReference>
<proteinExistence type="predicted"/>
<dbReference type="EMBL" id="JAEMNV010000009">
    <property type="protein sequence ID" value="MBJ8341959.1"/>
    <property type="molecule type" value="Genomic_DNA"/>
</dbReference>
<dbReference type="AlphaFoldDB" id="A0A934NVC0"/>
<dbReference type="PANTHER" id="PTHR43194">
    <property type="entry name" value="HYDROLASE ALPHA/BETA FOLD FAMILY"/>
    <property type="match status" value="1"/>
</dbReference>
<dbReference type="InterPro" id="IPR000073">
    <property type="entry name" value="AB_hydrolase_1"/>
</dbReference>
<comment type="caution">
    <text evidence="2">The sequence shown here is derived from an EMBL/GenBank/DDBJ whole genome shotgun (WGS) entry which is preliminary data.</text>
</comment>
<feature type="domain" description="AB hydrolase-1" evidence="1">
    <location>
        <begin position="21"/>
        <end position="267"/>
    </location>
</feature>
<dbReference type="Proteomes" id="UP000655868">
    <property type="component" value="Unassembled WGS sequence"/>
</dbReference>
<dbReference type="PANTHER" id="PTHR43194:SF2">
    <property type="entry name" value="PEROXISOMAL MEMBRANE PROTEIN LPX1"/>
    <property type="match status" value="1"/>
</dbReference>
<evidence type="ECO:0000313" key="2">
    <source>
        <dbReference type="EMBL" id="MBJ8341959.1"/>
    </source>
</evidence>
<dbReference type="SUPFAM" id="SSF53474">
    <property type="entry name" value="alpha/beta-Hydrolases"/>
    <property type="match status" value="1"/>
</dbReference>
<protein>
    <submittedName>
        <fullName evidence="2">Alpha/beta hydrolase</fullName>
    </submittedName>
</protein>
<keyword evidence="2" id="KW-0378">Hydrolase</keyword>
<dbReference type="GO" id="GO:0016787">
    <property type="term" value="F:hydrolase activity"/>
    <property type="evidence" value="ECO:0007669"/>
    <property type="project" value="UniProtKB-KW"/>
</dbReference>
<keyword evidence="3" id="KW-1185">Reference proteome</keyword>
<dbReference type="InterPro" id="IPR029058">
    <property type="entry name" value="AB_hydrolase_fold"/>
</dbReference>
<sequence>MFEPARNERFARRADPPAMPVVFVHGMWLHAAVWEPWRRLFEQRGYATIAPGWPGEADTASLTRSNADDLNKIGLAAITDHYEAIIADLPATPVVVGHCFGGLVAQRLLARGFARAAIAIAPAPFRGIWQLSRDQLRTAGTVLSHPSWWQRTWMPTPEQFHHQVATTVDRVDADRIYNDYAVPAALRPLLEVGFANLTVGGAAAVDTRAARGPLLIVGGRHDRTAPEVVVRAAYRRQSRNSAVTELVVYDDRGHSMSIDSGWVEIADRVLEFLTANNLERVA</sequence>
<organism evidence="2 3">
    <name type="scientific">Antrihabitans stalagmiti</name>
    <dbReference type="NCBI Taxonomy" id="2799499"/>
    <lineage>
        <taxon>Bacteria</taxon>
        <taxon>Bacillati</taxon>
        <taxon>Actinomycetota</taxon>
        <taxon>Actinomycetes</taxon>
        <taxon>Mycobacteriales</taxon>
        <taxon>Nocardiaceae</taxon>
        <taxon>Antrihabitans</taxon>
    </lineage>
</organism>
<dbReference type="Gene3D" id="3.40.50.1820">
    <property type="entry name" value="alpha/beta hydrolase"/>
    <property type="match status" value="1"/>
</dbReference>
<name>A0A934NVC0_9NOCA</name>
<dbReference type="RefSeq" id="WP_199707099.1">
    <property type="nucleotide sequence ID" value="NZ_JAEMNV010000009.1"/>
</dbReference>
<dbReference type="Pfam" id="PF12697">
    <property type="entry name" value="Abhydrolase_6"/>
    <property type="match status" value="1"/>
</dbReference>
<gene>
    <name evidence="2" type="ORF">JGU71_24025</name>
</gene>